<proteinExistence type="predicted"/>
<evidence type="ECO:0000256" key="1">
    <source>
        <dbReference type="SAM" id="SignalP"/>
    </source>
</evidence>
<dbReference type="EMBL" id="FNUD01000002">
    <property type="protein sequence ID" value="SEE99198.1"/>
    <property type="molecule type" value="Genomic_DNA"/>
</dbReference>
<keyword evidence="3" id="KW-1185">Reference proteome</keyword>
<dbReference type="SUPFAM" id="SSF110296">
    <property type="entry name" value="Oligoxyloglucan reducing end-specific cellobiohydrolase"/>
    <property type="match status" value="1"/>
</dbReference>
<organism evidence="2 3">
    <name type="scientific">Pseudomonas deceptionensis</name>
    <dbReference type="NCBI Taxonomy" id="882211"/>
    <lineage>
        <taxon>Bacteria</taxon>
        <taxon>Pseudomonadati</taxon>
        <taxon>Pseudomonadota</taxon>
        <taxon>Gammaproteobacteria</taxon>
        <taxon>Pseudomonadales</taxon>
        <taxon>Pseudomonadaceae</taxon>
        <taxon>Pseudomonas</taxon>
    </lineage>
</organism>
<dbReference type="Gene3D" id="2.130.10.10">
    <property type="entry name" value="YVTN repeat-like/Quinoprotein amine dehydrogenase"/>
    <property type="match status" value="1"/>
</dbReference>
<dbReference type="InterPro" id="IPR015943">
    <property type="entry name" value="WD40/YVTN_repeat-like_dom_sf"/>
</dbReference>
<comment type="caution">
    <text evidence="2">The sequence shown here is derived from an EMBL/GenBank/DDBJ whole genome shotgun (WGS) entry which is preliminary data.</text>
</comment>
<dbReference type="Proteomes" id="UP000183613">
    <property type="component" value="Unassembled WGS sequence"/>
</dbReference>
<evidence type="ECO:0000313" key="2">
    <source>
        <dbReference type="EMBL" id="SEE99198.1"/>
    </source>
</evidence>
<dbReference type="AlphaFoldDB" id="A0A0J6G9E6"/>
<protein>
    <recommendedName>
        <fullName evidence="4">Glycosyl hydrolase</fullName>
    </recommendedName>
</protein>
<dbReference type="NCBIfam" id="NF045728">
    <property type="entry name" value="glycosyl_F510_1955"/>
    <property type="match status" value="1"/>
</dbReference>
<name>A0A0J6G9E6_PSEDM</name>
<dbReference type="PATRIC" id="fig|882211.3.peg.4092"/>
<feature type="chain" id="PRO_5009777117" description="Glycosyl hydrolase" evidence="1">
    <location>
        <begin position="27"/>
        <end position="304"/>
    </location>
</feature>
<accession>A0A0J6G9E6</accession>
<keyword evidence="1" id="KW-0732">Signal</keyword>
<evidence type="ECO:0000313" key="3">
    <source>
        <dbReference type="Proteomes" id="UP000183613"/>
    </source>
</evidence>
<dbReference type="InterPro" id="IPR054817">
    <property type="entry name" value="Glycosyl_F510_1955-like"/>
</dbReference>
<sequence length="304" mass="32167">MELGKPLRCALSIGLLMGLVHLTAGAATTVTLKHVHGLAFSQDGQQLSIPSHDGLALYRDGHWSKAPGPEHDFMGFSAGRQAIYSSGHPASGSGLANPLGIIKSSDGGSTWQPLGLQGESDFHLLASSFDSGALYVFNMHPNSEMTSAGLYYRLNDGASWQQALAQGIGLDPSALAVHPTDSKTVAVATGSGLFLSSDAGEHFQPLLQNVQVLSVSFSIDGKSLWFGSFNKVPQLSILDLKTHEINALGLPPLNQDAVAYLAQSPANAKEWAMATINRDVYLSQDEGKTWKTIAQAGQTLESVN</sequence>
<gene>
    <name evidence="2" type="ORF">SAMN04489800_3408</name>
</gene>
<evidence type="ECO:0008006" key="4">
    <source>
        <dbReference type="Google" id="ProtNLM"/>
    </source>
</evidence>
<feature type="signal peptide" evidence="1">
    <location>
        <begin position="1"/>
        <end position="26"/>
    </location>
</feature>
<dbReference type="OrthoDB" id="9813892at2"/>
<reference evidence="2" key="1">
    <citation type="submission" date="2016-10" db="EMBL/GenBank/DDBJ databases">
        <authorList>
            <person name="Varghese N."/>
            <person name="Submissions S."/>
        </authorList>
    </citation>
    <scope>NUCLEOTIDE SEQUENCE [LARGE SCALE GENOMIC DNA]</scope>
    <source>
        <strain evidence="2">LMG 25555</strain>
    </source>
</reference>